<feature type="region of interest" description="Disordered" evidence="1">
    <location>
        <begin position="32"/>
        <end position="122"/>
    </location>
</feature>
<dbReference type="AlphaFoldDB" id="G2QGK2"/>
<reference evidence="2 3" key="1">
    <citation type="journal article" date="2011" name="Nat. Biotechnol.">
        <title>Comparative genomic analysis of the thermophilic biomass-degrading fungi Myceliophthora thermophila and Thielavia terrestris.</title>
        <authorList>
            <person name="Berka R.M."/>
            <person name="Grigoriev I.V."/>
            <person name="Otillar R."/>
            <person name="Salamov A."/>
            <person name="Grimwood J."/>
            <person name="Reid I."/>
            <person name="Ishmael N."/>
            <person name="John T."/>
            <person name="Darmond C."/>
            <person name="Moisan M.-C."/>
            <person name="Henrissat B."/>
            <person name="Coutinho P.M."/>
            <person name="Lombard V."/>
            <person name="Natvig D.O."/>
            <person name="Lindquist E."/>
            <person name="Schmutz J."/>
            <person name="Lucas S."/>
            <person name="Harris P."/>
            <person name="Powlowski J."/>
            <person name="Bellemare A."/>
            <person name="Taylor D."/>
            <person name="Butler G."/>
            <person name="de Vries R.P."/>
            <person name="Allijn I.E."/>
            <person name="van den Brink J."/>
            <person name="Ushinsky S."/>
            <person name="Storms R."/>
            <person name="Powell A.J."/>
            <person name="Paulsen I.T."/>
            <person name="Elbourne L.D.H."/>
            <person name="Baker S.E."/>
            <person name="Magnuson J."/>
            <person name="LaBoissiere S."/>
            <person name="Clutterbuck A.J."/>
            <person name="Martinez D."/>
            <person name="Wogulis M."/>
            <person name="de Leon A.L."/>
            <person name="Rey M.W."/>
            <person name="Tsang A."/>
        </authorList>
    </citation>
    <scope>NUCLEOTIDE SEQUENCE [LARGE SCALE GENOMIC DNA]</scope>
    <source>
        <strain evidence="3">ATCC 42464 / BCRC 31852 / DSM 1799</strain>
    </source>
</reference>
<feature type="compositionally biased region" description="Basic and acidic residues" evidence="1">
    <location>
        <begin position="73"/>
        <end position="83"/>
    </location>
</feature>
<dbReference type="KEGG" id="mtm:MYCTH_2307685"/>
<dbReference type="EMBL" id="CP003005">
    <property type="protein sequence ID" value="AEO59412.1"/>
    <property type="molecule type" value="Genomic_DNA"/>
</dbReference>
<dbReference type="OMA" id="DRTYEDS"/>
<dbReference type="Proteomes" id="UP000007322">
    <property type="component" value="Chromosome 4"/>
</dbReference>
<dbReference type="HOGENOM" id="CLU_858374_0_0_1"/>
<evidence type="ECO:0000256" key="1">
    <source>
        <dbReference type="SAM" id="MobiDB-lite"/>
    </source>
</evidence>
<organism evidence="2 3">
    <name type="scientific">Thermothelomyces thermophilus (strain ATCC 42464 / BCRC 31852 / DSM 1799)</name>
    <name type="common">Sporotrichum thermophile</name>
    <dbReference type="NCBI Taxonomy" id="573729"/>
    <lineage>
        <taxon>Eukaryota</taxon>
        <taxon>Fungi</taxon>
        <taxon>Dikarya</taxon>
        <taxon>Ascomycota</taxon>
        <taxon>Pezizomycotina</taxon>
        <taxon>Sordariomycetes</taxon>
        <taxon>Sordariomycetidae</taxon>
        <taxon>Sordariales</taxon>
        <taxon>Chaetomiaceae</taxon>
        <taxon>Thermothelomyces</taxon>
    </lineage>
</organism>
<dbReference type="InParanoid" id="G2QGK2"/>
<dbReference type="RefSeq" id="XP_003664657.1">
    <property type="nucleotide sequence ID" value="XM_003664609.1"/>
</dbReference>
<proteinExistence type="predicted"/>
<evidence type="ECO:0000313" key="3">
    <source>
        <dbReference type="Proteomes" id="UP000007322"/>
    </source>
</evidence>
<keyword evidence="3" id="KW-1185">Reference proteome</keyword>
<dbReference type="VEuPathDB" id="FungiDB:MYCTH_2307685"/>
<name>G2QGK2_THET4</name>
<feature type="compositionally biased region" description="Low complexity" evidence="1">
    <location>
        <begin position="37"/>
        <end position="49"/>
    </location>
</feature>
<gene>
    <name evidence="2" type="ORF">MYCTH_2307685</name>
</gene>
<evidence type="ECO:0000313" key="2">
    <source>
        <dbReference type="EMBL" id="AEO59412.1"/>
    </source>
</evidence>
<protein>
    <submittedName>
        <fullName evidence="2">Uncharacterized protein</fullName>
    </submittedName>
</protein>
<accession>G2QGK2</accession>
<feature type="compositionally biased region" description="Polar residues" evidence="1">
    <location>
        <begin position="109"/>
        <end position="118"/>
    </location>
</feature>
<dbReference type="eggNOG" id="ENOG502RKJR">
    <property type="taxonomic scope" value="Eukaryota"/>
</dbReference>
<dbReference type="GeneID" id="11506263"/>
<sequence length="324" mass="36963">MAAGLGSSPVLFHSLHLLPSASVLPQAVHVPQPLAHSSPTSSSPDSPEPYSEEADPLRMGNLFSKEKKRSKRRPDDSPPERYYGRQPGVQSAYRPVPVDPRNNRAPPRSGQTSYQVNRNLPAPNQPYNYQPLNARLPPNPRQQVIIPNSYRQNCYPYEQQRPQQERTPKTCPYFRLTEIICKECKKRNESCPFAGDLETRLVVQRARINTVGYVGPAADLNQRIDNKELIIIRSLPEWELEIDFCGPVHQFRAGTIMNVLEAHLKPPNLYYYDPEAEGRKRKQQSTQRLFSLPDLLRDLGRKGAEFKCVSENEVLLAIAEPYRR</sequence>